<proteinExistence type="predicted"/>
<organism evidence="1 2">
    <name type="scientific">Thelohanellus kitauei</name>
    <name type="common">Myxosporean</name>
    <dbReference type="NCBI Taxonomy" id="669202"/>
    <lineage>
        <taxon>Eukaryota</taxon>
        <taxon>Metazoa</taxon>
        <taxon>Cnidaria</taxon>
        <taxon>Myxozoa</taxon>
        <taxon>Myxosporea</taxon>
        <taxon>Bivalvulida</taxon>
        <taxon>Platysporina</taxon>
        <taxon>Myxobolidae</taxon>
        <taxon>Thelohanellus</taxon>
    </lineage>
</organism>
<dbReference type="AlphaFoldDB" id="A0A0C2J198"/>
<reference evidence="1 2" key="1">
    <citation type="journal article" date="2014" name="Genome Biol. Evol.">
        <title>The genome of the myxosporean Thelohanellus kitauei shows adaptations to nutrient acquisition within its fish host.</title>
        <authorList>
            <person name="Yang Y."/>
            <person name="Xiong J."/>
            <person name="Zhou Z."/>
            <person name="Huo F."/>
            <person name="Miao W."/>
            <person name="Ran C."/>
            <person name="Liu Y."/>
            <person name="Zhang J."/>
            <person name="Feng J."/>
            <person name="Wang M."/>
            <person name="Wang M."/>
            <person name="Wang L."/>
            <person name="Yao B."/>
        </authorList>
    </citation>
    <scope>NUCLEOTIDE SEQUENCE [LARGE SCALE GENOMIC DNA]</scope>
    <source>
        <strain evidence="1">Wuqing</strain>
    </source>
</reference>
<accession>A0A0C2J198</accession>
<gene>
    <name evidence="1" type="ORF">RF11_15082</name>
</gene>
<evidence type="ECO:0000313" key="2">
    <source>
        <dbReference type="Proteomes" id="UP000031668"/>
    </source>
</evidence>
<comment type="caution">
    <text evidence="1">The sequence shown here is derived from an EMBL/GenBank/DDBJ whole genome shotgun (WGS) entry which is preliminary data.</text>
</comment>
<keyword evidence="2" id="KW-1185">Reference proteome</keyword>
<name>A0A0C2J198_THEKT</name>
<dbReference type="EMBL" id="JWZT01004852">
    <property type="protein sequence ID" value="KII62897.1"/>
    <property type="molecule type" value="Genomic_DNA"/>
</dbReference>
<protein>
    <recommendedName>
        <fullName evidence="3">Sortilin C-terminal domain-containing protein</fullName>
    </recommendedName>
</protein>
<dbReference type="Proteomes" id="UP000031668">
    <property type="component" value="Unassembled WGS sequence"/>
</dbReference>
<sequence length="165" mass="18774">MGKYNKFASVWFGELNDLVFSKISTHIVGVALDDHVLWDLFDQIQFYVALIDRLTGIIFVSYTIANGHEELKKHTVISYNYGNTFLPVKYKTENGMCEIVKYCLNQHECELFIPPNKNRLATSIKTAKNNPLVMVAKCILIKHGNESLPRSMISTDGGYSWGQVH</sequence>
<evidence type="ECO:0008006" key="3">
    <source>
        <dbReference type="Google" id="ProtNLM"/>
    </source>
</evidence>
<evidence type="ECO:0000313" key="1">
    <source>
        <dbReference type="EMBL" id="KII62897.1"/>
    </source>
</evidence>